<dbReference type="Proteomes" id="UP000664303">
    <property type="component" value="Unassembled WGS sequence"/>
</dbReference>
<dbReference type="AlphaFoldDB" id="A0A939DJA0"/>
<dbReference type="Gene3D" id="2.40.30.170">
    <property type="match status" value="1"/>
</dbReference>
<dbReference type="Pfam" id="PF25973">
    <property type="entry name" value="BSH_CzcB"/>
    <property type="match status" value="1"/>
</dbReference>
<dbReference type="RefSeq" id="WP_206562284.1">
    <property type="nucleotide sequence ID" value="NZ_JAFKCZ010000019.1"/>
</dbReference>
<evidence type="ECO:0000256" key="2">
    <source>
        <dbReference type="SAM" id="Coils"/>
    </source>
</evidence>
<feature type="domain" description="CzcB-like barrel-sandwich hybrid" evidence="4">
    <location>
        <begin position="72"/>
        <end position="206"/>
    </location>
</feature>
<protein>
    <submittedName>
        <fullName evidence="5">Efflux RND transporter periplasmic adaptor subunit</fullName>
    </submittedName>
</protein>
<evidence type="ECO:0000313" key="5">
    <source>
        <dbReference type="EMBL" id="MBN7798836.1"/>
    </source>
</evidence>
<proteinExistence type="inferred from homology"/>
<keyword evidence="6" id="KW-1185">Reference proteome</keyword>
<evidence type="ECO:0000313" key="6">
    <source>
        <dbReference type="Proteomes" id="UP000664303"/>
    </source>
</evidence>
<feature type="domain" description="CusB-like beta-barrel" evidence="3">
    <location>
        <begin position="217"/>
        <end position="285"/>
    </location>
</feature>
<evidence type="ECO:0000256" key="1">
    <source>
        <dbReference type="ARBA" id="ARBA00009477"/>
    </source>
</evidence>
<dbReference type="InterPro" id="IPR058647">
    <property type="entry name" value="BSH_CzcB-like"/>
</dbReference>
<gene>
    <name evidence="5" type="ORF">JYP50_19705</name>
</gene>
<name>A0A939DJA0_9GAMM</name>
<keyword evidence="2" id="KW-0175">Coiled coil</keyword>
<dbReference type="GO" id="GO:1990281">
    <property type="term" value="C:efflux pump complex"/>
    <property type="evidence" value="ECO:0007669"/>
    <property type="project" value="TreeGrafter"/>
</dbReference>
<dbReference type="PANTHER" id="PTHR30469:SF15">
    <property type="entry name" value="HLYD FAMILY OF SECRETION PROTEINS"/>
    <property type="match status" value="1"/>
</dbReference>
<dbReference type="InterPro" id="IPR006143">
    <property type="entry name" value="RND_pump_MFP"/>
</dbReference>
<dbReference type="NCBIfam" id="TIGR01730">
    <property type="entry name" value="RND_mfp"/>
    <property type="match status" value="1"/>
</dbReference>
<reference evidence="5" key="1">
    <citation type="submission" date="2021-02" db="EMBL/GenBank/DDBJ databases">
        <title>PHA producing bacteria isolated from coastal sediment in Guangdong, Shenzhen.</title>
        <authorList>
            <person name="Zheng W."/>
            <person name="Yu S."/>
            <person name="Huang Y."/>
        </authorList>
    </citation>
    <scope>NUCLEOTIDE SEQUENCE</scope>
    <source>
        <strain evidence="5">TN14-10</strain>
    </source>
</reference>
<accession>A0A939DJA0</accession>
<dbReference type="Gene3D" id="2.40.420.20">
    <property type="match status" value="1"/>
</dbReference>
<sequence>MARWKLPLMAALALATLALLVAYMAGVFDRRVEPGLAPVTAAQSGDAYEVRLEEVAVTEPVAGSVEAKQATIISSRTLARITAIHVRAGDLVSEGEVLLELEKSDLQARVQGAREQINGIAARLNEAESSLQRARELHQRGLIADADRESARANRDALRAGLDSANRTLEEAQAALSYATIRAPISGRVVDRFAEPGDTAAPGAKLLSLYNPLSLRVEARVREQLALALRPAQEIPVALPTLGQRVSATIEEIVPAADPGSRSFLIKARLPFDERLLPGMYARVLVPAGAEPCLRIPADRVVEVGQLPLVVVATAAGPQRRFVRLGPVTDDGRVEVLSGLVPGDRLLPPD</sequence>
<dbReference type="SUPFAM" id="SSF111369">
    <property type="entry name" value="HlyD-like secretion proteins"/>
    <property type="match status" value="1"/>
</dbReference>
<evidence type="ECO:0000259" key="4">
    <source>
        <dbReference type="Pfam" id="PF25973"/>
    </source>
</evidence>
<dbReference type="Pfam" id="PF25954">
    <property type="entry name" value="Beta-barrel_RND_2"/>
    <property type="match status" value="1"/>
</dbReference>
<dbReference type="Gene3D" id="2.40.50.100">
    <property type="match status" value="1"/>
</dbReference>
<dbReference type="EMBL" id="JAFKCZ010000019">
    <property type="protein sequence ID" value="MBN7798836.1"/>
    <property type="molecule type" value="Genomic_DNA"/>
</dbReference>
<dbReference type="GO" id="GO:0015562">
    <property type="term" value="F:efflux transmembrane transporter activity"/>
    <property type="evidence" value="ECO:0007669"/>
    <property type="project" value="TreeGrafter"/>
</dbReference>
<comment type="caution">
    <text evidence="5">The sequence shown here is derived from an EMBL/GenBank/DDBJ whole genome shotgun (WGS) entry which is preliminary data.</text>
</comment>
<organism evidence="5 6">
    <name type="scientific">Parahaliea mediterranea</name>
    <dbReference type="NCBI Taxonomy" id="651086"/>
    <lineage>
        <taxon>Bacteria</taxon>
        <taxon>Pseudomonadati</taxon>
        <taxon>Pseudomonadota</taxon>
        <taxon>Gammaproteobacteria</taxon>
        <taxon>Cellvibrionales</taxon>
        <taxon>Halieaceae</taxon>
        <taxon>Parahaliea</taxon>
    </lineage>
</organism>
<dbReference type="Gene3D" id="1.10.287.470">
    <property type="entry name" value="Helix hairpin bin"/>
    <property type="match status" value="1"/>
</dbReference>
<evidence type="ECO:0000259" key="3">
    <source>
        <dbReference type="Pfam" id="PF25954"/>
    </source>
</evidence>
<dbReference type="PANTHER" id="PTHR30469">
    <property type="entry name" value="MULTIDRUG RESISTANCE PROTEIN MDTA"/>
    <property type="match status" value="1"/>
</dbReference>
<dbReference type="InterPro" id="IPR058792">
    <property type="entry name" value="Beta-barrel_RND_2"/>
</dbReference>
<comment type="similarity">
    <text evidence="1">Belongs to the membrane fusion protein (MFP) (TC 8.A.1) family.</text>
</comment>
<feature type="coiled-coil region" evidence="2">
    <location>
        <begin position="110"/>
        <end position="175"/>
    </location>
</feature>